<keyword evidence="2" id="KW-0812">Transmembrane</keyword>
<evidence type="ECO:0000313" key="3">
    <source>
        <dbReference type="EMBL" id="MFC7125282.1"/>
    </source>
</evidence>
<organism evidence="3 4">
    <name type="scientific">Halovenus rubra</name>
    <dbReference type="NCBI Taxonomy" id="869890"/>
    <lineage>
        <taxon>Archaea</taxon>
        <taxon>Methanobacteriati</taxon>
        <taxon>Methanobacteriota</taxon>
        <taxon>Stenosarchaea group</taxon>
        <taxon>Halobacteria</taxon>
        <taxon>Halobacteriales</taxon>
        <taxon>Haloarculaceae</taxon>
        <taxon>Halovenus</taxon>
    </lineage>
</organism>
<feature type="region of interest" description="Disordered" evidence="1">
    <location>
        <begin position="179"/>
        <end position="216"/>
    </location>
</feature>
<dbReference type="RefSeq" id="WP_267636278.1">
    <property type="nucleotide sequence ID" value="NZ_JAODIY010000004.1"/>
</dbReference>
<feature type="transmembrane region" description="Helical" evidence="2">
    <location>
        <begin position="36"/>
        <end position="53"/>
    </location>
</feature>
<accession>A0ABD5XA74</accession>
<evidence type="ECO:0000256" key="1">
    <source>
        <dbReference type="SAM" id="MobiDB-lite"/>
    </source>
</evidence>
<gene>
    <name evidence="3" type="ORF">ACFQJ7_04405</name>
</gene>
<protein>
    <submittedName>
        <fullName evidence="3">Uncharacterized protein</fullName>
    </submittedName>
</protein>
<feature type="compositionally biased region" description="Basic and acidic residues" evidence="1">
    <location>
        <begin position="191"/>
        <end position="202"/>
    </location>
</feature>
<reference evidence="3 4" key="1">
    <citation type="journal article" date="2014" name="Int. J. Syst. Evol. Microbiol.">
        <title>Complete genome sequence of Corynebacterium casei LMG S-19264T (=DSM 44701T), isolated from a smear-ripened cheese.</title>
        <authorList>
            <consortium name="US DOE Joint Genome Institute (JGI-PGF)"/>
            <person name="Walter F."/>
            <person name="Albersmeier A."/>
            <person name="Kalinowski J."/>
            <person name="Ruckert C."/>
        </authorList>
    </citation>
    <scope>NUCLEOTIDE SEQUENCE [LARGE SCALE GENOMIC DNA]</scope>
    <source>
        <strain evidence="3 4">CGMCC 4.7215</strain>
    </source>
</reference>
<comment type="caution">
    <text evidence="3">The sequence shown here is derived from an EMBL/GenBank/DDBJ whole genome shotgun (WGS) entry which is preliminary data.</text>
</comment>
<dbReference type="Pfam" id="PF23933">
    <property type="entry name" value="DUF7269"/>
    <property type="match status" value="1"/>
</dbReference>
<evidence type="ECO:0000313" key="4">
    <source>
        <dbReference type="Proteomes" id="UP001596414"/>
    </source>
</evidence>
<keyword evidence="2" id="KW-1133">Transmembrane helix</keyword>
<dbReference type="Proteomes" id="UP001596414">
    <property type="component" value="Unassembled WGS sequence"/>
</dbReference>
<name>A0ABD5XA74_9EURY</name>
<dbReference type="InterPro" id="IPR055693">
    <property type="entry name" value="DUF7269"/>
</dbReference>
<dbReference type="EMBL" id="JBHSZQ010000004">
    <property type="protein sequence ID" value="MFC7125282.1"/>
    <property type="molecule type" value="Genomic_DNA"/>
</dbReference>
<dbReference type="AlphaFoldDB" id="A0ABD5XA74"/>
<evidence type="ECO:0000256" key="2">
    <source>
        <dbReference type="SAM" id="Phobius"/>
    </source>
</evidence>
<keyword evidence="2" id="KW-0472">Membrane</keyword>
<sequence>MALKRTVTAVVLFTLAAVILLSPVSGEIPLSRQLVYIIGLVVIALGVVYVWPGREQTQATPPMPETRAELSSPGESIEEQLDVLSGTPVRPDAVTFWKDTREEVSTHLHTLAVQTLAERYNLTNEVAVELIETGTWSQDPKATAFFNATRNENDGGPRAASIRSNVGQQARHVIDELGTIERGEQLLPDEAVTRPESLDKDGQQTGVETQDAGGPQ</sequence>
<proteinExistence type="predicted"/>